<dbReference type="EMBL" id="MKCS01000001">
    <property type="protein sequence ID" value="OHX12172.1"/>
    <property type="molecule type" value="Genomic_DNA"/>
</dbReference>
<dbReference type="RefSeq" id="WP_071115089.1">
    <property type="nucleotide sequence ID" value="NZ_MKCS01000001.1"/>
</dbReference>
<dbReference type="STRING" id="1903179.BI347_00665"/>
<organism evidence="4 5">
    <name type="scientific">Chromobacterium sphagni</name>
    <dbReference type="NCBI Taxonomy" id="1903179"/>
    <lineage>
        <taxon>Bacteria</taxon>
        <taxon>Pseudomonadati</taxon>
        <taxon>Pseudomonadota</taxon>
        <taxon>Betaproteobacteria</taxon>
        <taxon>Neisseriales</taxon>
        <taxon>Chromobacteriaceae</taxon>
        <taxon>Chromobacterium</taxon>
    </lineage>
</organism>
<evidence type="ECO:0000313" key="5">
    <source>
        <dbReference type="Proteomes" id="UP000180088"/>
    </source>
</evidence>
<evidence type="ECO:0000313" key="4">
    <source>
        <dbReference type="EMBL" id="OHX12172.1"/>
    </source>
</evidence>
<keyword evidence="1 4" id="KW-0489">Methyltransferase</keyword>
<dbReference type="InterPro" id="IPR050362">
    <property type="entry name" value="Cation-dep_OMT"/>
</dbReference>
<dbReference type="CDD" id="cd02440">
    <property type="entry name" value="AdoMet_MTases"/>
    <property type="match status" value="1"/>
</dbReference>
<dbReference type="PANTHER" id="PTHR10509:SF14">
    <property type="entry name" value="CAFFEOYL-COA O-METHYLTRANSFERASE 3-RELATED"/>
    <property type="match status" value="1"/>
</dbReference>
<comment type="caution">
    <text evidence="4">The sequence shown here is derived from an EMBL/GenBank/DDBJ whole genome shotgun (WGS) entry which is preliminary data.</text>
</comment>
<dbReference type="InterPro" id="IPR002935">
    <property type="entry name" value="SAM_O-MeTrfase"/>
</dbReference>
<protein>
    <submittedName>
        <fullName evidence="4">Methyltransferase</fullName>
    </submittedName>
</protein>
<dbReference type="GO" id="GO:0008171">
    <property type="term" value="F:O-methyltransferase activity"/>
    <property type="evidence" value="ECO:0007669"/>
    <property type="project" value="InterPro"/>
</dbReference>
<dbReference type="Proteomes" id="UP000180088">
    <property type="component" value="Unassembled WGS sequence"/>
</dbReference>
<name>A0A1S1WY30_9NEIS</name>
<reference evidence="4 5" key="1">
    <citation type="submission" date="2016-09" db="EMBL/GenBank/DDBJ databases">
        <title>Chromobacterium muskegensis sp. nov., an insecticidal bacterium isolated from Sphagnum bogs.</title>
        <authorList>
            <person name="Sparks M.E."/>
            <person name="Blackburn M.B."/>
            <person name="Gundersen-Rindal D.E."/>
            <person name="Mitchell A."/>
            <person name="Farrar R."/>
            <person name="Kuhar D."/>
        </authorList>
    </citation>
    <scope>NUCLEOTIDE SEQUENCE [LARGE SCALE GENOMIC DNA]</scope>
    <source>
        <strain evidence="4 5">37-2</strain>
    </source>
</reference>
<proteinExistence type="predicted"/>
<dbReference type="PANTHER" id="PTHR10509">
    <property type="entry name" value="O-METHYLTRANSFERASE-RELATED"/>
    <property type="match status" value="1"/>
</dbReference>
<evidence type="ECO:0000256" key="2">
    <source>
        <dbReference type="ARBA" id="ARBA00022679"/>
    </source>
</evidence>
<dbReference type="SUPFAM" id="SSF53335">
    <property type="entry name" value="S-adenosyl-L-methionine-dependent methyltransferases"/>
    <property type="match status" value="1"/>
</dbReference>
<keyword evidence="2" id="KW-0808">Transferase</keyword>
<dbReference type="PROSITE" id="PS51682">
    <property type="entry name" value="SAM_OMT_I"/>
    <property type="match status" value="1"/>
</dbReference>
<dbReference type="GO" id="GO:0008757">
    <property type="term" value="F:S-adenosylmethionine-dependent methyltransferase activity"/>
    <property type="evidence" value="ECO:0007669"/>
    <property type="project" value="TreeGrafter"/>
</dbReference>
<dbReference type="GO" id="GO:0032259">
    <property type="term" value="P:methylation"/>
    <property type="evidence" value="ECO:0007669"/>
    <property type="project" value="UniProtKB-KW"/>
</dbReference>
<dbReference type="AlphaFoldDB" id="A0A1S1WY30"/>
<dbReference type="Gene3D" id="3.40.50.150">
    <property type="entry name" value="Vaccinia Virus protein VP39"/>
    <property type="match status" value="1"/>
</dbReference>
<evidence type="ECO:0000256" key="3">
    <source>
        <dbReference type="ARBA" id="ARBA00022691"/>
    </source>
</evidence>
<gene>
    <name evidence="4" type="ORF">BI347_00665</name>
</gene>
<dbReference type="Pfam" id="PF01596">
    <property type="entry name" value="Methyltransf_3"/>
    <property type="match status" value="1"/>
</dbReference>
<accession>A0A1S1WY30</accession>
<sequence length="222" mass="23439">MSVQQWNAVDDYFSRSLVKQDAALEAALADSAAAGLPAINVAPNQGKFLNLLARIHGARRILEIGTLGGYSAIWLARALPADGRLVTLEFEPRHVEVAAANLARAGQADKVDIRQGAALDTLAQLIAEGAAPFDLIFIDADKPNNPHYLELALRLSRPGTVIIGDNVVRKGEVVNAASADPAIQGTRRFIELLGANPRLSATALQTVGAKGYDGFALAIVEA</sequence>
<dbReference type="InterPro" id="IPR029063">
    <property type="entry name" value="SAM-dependent_MTases_sf"/>
</dbReference>
<dbReference type="OrthoDB" id="9799672at2"/>
<keyword evidence="3" id="KW-0949">S-adenosyl-L-methionine</keyword>
<evidence type="ECO:0000256" key="1">
    <source>
        <dbReference type="ARBA" id="ARBA00022603"/>
    </source>
</evidence>